<comment type="caution">
    <text evidence="2">The sequence shown here is derived from an EMBL/GenBank/DDBJ whole genome shotgun (WGS) entry which is preliminary data.</text>
</comment>
<evidence type="ECO:0000256" key="1">
    <source>
        <dbReference type="SAM" id="MobiDB-lite"/>
    </source>
</evidence>
<proteinExistence type="predicted"/>
<name>B1FDW7_9BURK</name>
<protein>
    <submittedName>
        <fullName evidence="2">Uncharacterized protein</fullName>
    </submittedName>
</protein>
<reference evidence="2 3" key="1">
    <citation type="submission" date="2008-03" db="EMBL/GenBank/DDBJ databases">
        <title>Sequencing of the draft genome and assembly of Burkholderia ambifaria IOP40-10.</title>
        <authorList>
            <consortium name="US DOE Joint Genome Institute (JGI-PGF)"/>
            <person name="Copeland A."/>
            <person name="Lucas S."/>
            <person name="Lapidus A."/>
            <person name="Glavina del Rio T."/>
            <person name="Dalin E."/>
            <person name="Tice H."/>
            <person name="Bruce D."/>
            <person name="Goodwin L."/>
            <person name="Pitluck S."/>
            <person name="Larimer F."/>
            <person name="Land M.L."/>
            <person name="Hauser L."/>
            <person name="Tiedje J."/>
            <person name="Richardson P."/>
        </authorList>
    </citation>
    <scope>NUCLEOTIDE SEQUENCE [LARGE SCALE GENOMIC DNA]</scope>
    <source>
        <strain evidence="2 3">IOP40-10</strain>
    </source>
</reference>
<evidence type="ECO:0000313" key="3">
    <source>
        <dbReference type="Proteomes" id="UP000005463"/>
    </source>
</evidence>
<sequence>MDDIKKFDLLGLRITAARQGDAEAAQKLIAEFCATVRQNRERVRDENGHFTGLGQLGAKPLARIIGDTPYSHTSFDERLLDYLAECFEEVLSGKDQDGKRVSADKALNLTSSQRGRKTSKSTRPRTLDSGQAVYEAYKAKTNSGEPPKLNKRSQTGPLWEAIREVAEIRCISADTAARDYEQWLKLLDSFPDPGNTDLRPPDSQGN</sequence>
<gene>
    <name evidence="2" type="ORF">BamIOP4010DRAFT_2226</name>
</gene>
<evidence type="ECO:0000313" key="2">
    <source>
        <dbReference type="EMBL" id="EDT04257.1"/>
    </source>
</evidence>
<dbReference type="Proteomes" id="UP000005463">
    <property type="component" value="Unassembled WGS sequence"/>
</dbReference>
<accession>B1FDW7</accession>
<dbReference type="RefSeq" id="WP_006751420.1">
    <property type="nucleotide sequence ID" value="NZ_ABLC01000042.1"/>
</dbReference>
<organism evidence="2 3">
    <name type="scientific">Burkholderia ambifaria IOP40-10</name>
    <dbReference type="NCBI Taxonomy" id="396596"/>
    <lineage>
        <taxon>Bacteria</taxon>
        <taxon>Pseudomonadati</taxon>
        <taxon>Pseudomonadota</taxon>
        <taxon>Betaproteobacteria</taxon>
        <taxon>Burkholderiales</taxon>
        <taxon>Burkholderiaceae</taxon>
        <taxon>Burkholderia</taxon>
        <taxon>Burkholderia cepacia complex</taxon>
    </lineage>
</organism>
<dbReference type="AlphaFoldDB" id="B1FDW7"/>
<feature type="compositionally biased region" description="Basic residues" evidence="1">
    <location>
        <begin position="114"/>
        <end position="123"/>
    </location>
</feature>
<dbReference type="PATRIC" id="fig|396596.7.peg.5570"/>
<dbReference type="EMBL" id="ABLC01000042">
    <property type="protein sequence ID" value="EDT04257.1"/>
    <property type="molecule type" value="Genomic_DNA"/>
</dbReference>
<feature type="region of interest" description="Disordered" evidence="1">
    <location>
        <begin position="102"/>
        <end position="131"/>
    </location>
</feature>